<dbReference type="Pfam" id="PF03091">
    <property type="entry name" value="CutA1"/>
    <property type="match status" value="1"/>
</dbReference>
<dbReference type="EMBL" id="NBYO01000001">
    <property type="protein sequence ID" value="OXT02036.1"/>
    <property type="molecule type" value="Genomic_DNA"/>
</dbReference>
<dbReference type="InterPro" id="IPR015867">
    <property type="entry name" value="N-reg_PII/ATP_PRibTrfase_C"/>
</dbReference>
<comment type="similarity">
    <text evidence="1">Belongs to the CutA family.</text>
</comment>
<name>A0A231V395_9HYPH</name>
<dbReference type="GO" id="GO:0005507">
    <property type="term" value="F:copper ion binding"/>
    <property type="evidence" value="ECO:0007669"/>
    <property type="project" value="TreeGrafter"/>
</dbReference>
<dbReference type="OrthoDB" id="37622at2"/>
<evidence type="ECO:0000313" key="3">
    <source>
        <dbReference type="Proteomes" id="UP000215405"/>
    </source>
</evidence>
<dbReference type="InterPro" id="IPR011322">
    <property type="entry name" value="N-reg_PII-like_a/b"/>
</dbReference>
<proteinExistence type="inferred from homology"/>
<evidence type="ECO:0008006" key="4">
    <source>
        <dbReference type="Google" id="ProtNLM"/>
    </source>
</evidence>
<accession>A0A231V395</accession>
<dbReference type="Proteomes" id="UP000215405">
    <property type="component" value="Unassembled WGS sequence"/>
</dbReference>
<dbReference type="PANTHER" id="PTHR23419:SF8">
    <property type="entry name" value="FI09726P"/>
    <property type="match status" value="1"/>
</dbReference>
<protein>
    <recommendedName>
        <fullName evidence="4">Divalent-cation tolerance protein CutA</fullName>
    </recommendedName>
</protein>
<dbReference type="AlphaFoldDB" id="A0A231V395"/>
<dbReference type="GO" id="GO:0010038">
    <property type="term" value="P:response to metal ion"/>
    <property type="evidence" value="ECO:0007669"/>
    <property type="project" value="InterPro"/>
</dbReference>
<comment type="caution">
    <text evidence="2">The sequence shown here is derived from an EMBL/GenBank/DDBJ whole genome shotgun (WGS) entry which is preliminary data.</text>
</comment>
<evidence type="ECO:0000256" key="1">
    <source>
        <dbReference type="ARBA" id="ARBA00010169"/>
    </source>
</evidence>
<sequence>MIEVHVTTHSRDTALKLAKDALGERLAACANIVDQITSLYWWEGQIEHDKESLVIFKTSKARADELTAFIIANHGYDLPAIIRHEEVIPTPEYRRWVHQETKADQ</sequence>
<dbReference type="PANTHER" id="PTHR23419">
    <property type="entry name" value="DIVALENT CATION TOLERANCE CUTA-RELATED"/>
    <property type="match status" value="1"/>
</dbReference>
<dbReference type="Gene3D" id="3.30.70.120">
    <property type="match status" value="1"/>
</dbReference>
<keyword evidence="3" id="KW-1185">Reference proteome</keyword>
<reference evidence="3" key="1">
    <citation type="journal article" date="2017" name="Int. J. Syst. Evol. Microbiol.">
        <title>Notoacmeibacter marinus gen. nov., sp. nov., isolated from the gut of a limpet and proposal of Notoacmeibacteraceae fam. nov. in the order Rhizobiales of the class Alphaproteobacteria.</title>
        <authorList>
            <person name="Huang Z."/>
            <person name="Guo F."/>
            <person name="Lai Q."/>
        </authorList>
    </citation>
    <scope>NUCLEOTIDE SEQUENCE [LARGE SCALE GENOMIC DNA]</scope>
    <source>
        <strain evidence="3">XMTR2A4</strain>
    </source>
</reference>
<evidence type="ECO:0000313" key="2">
    <source>
        <dbReference type="EMBL" id="OXT02036.1"/>
    </source>
</evidence>
<dbReference type="RefSeq" id="WP_094075999.1">
    <property type="nucleotide sequence ID" value="NZ_KZ851842.1"/>
</dbReference>
<dbReference type="SUPFAM" id="SSF54913">
    <property type="entry name" value="GlnB-like"/>
    <property type="match status" value="1"/>
</dbReference>
<gene>
    <name evidence="2" type="ORF">B7H23_03645</name>
</gene>
<organism evidence="2 3">
    <name type="scientific">Notoacmeibacter marinus</name>
    <dbReference type="NCBI Taxonomy" id="1876515"/>
    <lineage>
        <taxon>Bacteria</taxon>
        <taxon>Pseudomonadati</taxon>
        <taxon>Pseudomonadota</taxon>
        <taxon>Alphaproteobacteria</taxon>
        <taxon>Hyphomicrobiales</taxon>
        <taxon>Notoacmeibacteraceae</taxon>
        <taxon>Notoacmeibacter</taxon>
    </lineage>
</organism>
<dbReference type="InterPro" id="IPR004323">
    <property type="entry name" value="Ion_tolerance_CutA"/>
</dbReference>